<dbReference type="AlphaFoldDB" id="A0A1F6E691"/>
<name>A0A1F6E691_9BACT</name>
<accession>A0A1F6E691</accession>
<dbReference type="Proteomes" id="UP000176689">
    <property type="component" value="Unassembled WGS sequence"/>
</dbReference>
<reference evidence="1 2" key="1">
    <citation type="journal article" date="2016" name="Nat. Commun.">
        <title>Thousands of microbial genomes shed light on interconnected biogeochemical processes in an aquifer system.</title>
        <authorList>
            <person name="Anantharaman K."/>
            <person name="Brown C.T."/>
            <person name="Hug L.A."/>
            <person name="Sharon I."/>
            <person name="Castelle C.J."/>
            <person name="Probst A.J."/>
            <person name="Thomas B.C."/>
            <person name="Singh A."/>
            <person name="Wilkins M.J."/>
            <person name="Karaoz U."/>
            <person name="Brodie E.L."/>
            <person name="Williams K.H."/>
            <person name="Hubbard S.S."/>
            <person name="Banfield J.F."/>
        </authorList>
    </citation>
    <scope>NUCLEOTIDE SEQUENCE [LARGE SCALE GENOMIC DNA]</scope>
</reference>
<dbReference type="Gene3D" id="3.20.20.140">
    <property type="entry name" value="Metal-dependent hydrolases"/>
    <property type="match status" value="1"/>
</dbReference>
<evidence type="ECO:0000313" key="1">
    <source>
        <dbReference type="EMBL" id="OGG69188.1"/>
    </source>
</evidence>
<evidence type="ECO:0000313" key="2">
    <source>
        <dbReference type="Proteomes" id="UP000176689"/>
    </source>
</evidence>
<protein>
    <submittedName>
        <fullName evidence="1">Uncharacterized protein</fullName>
    </submittedName>
</protein>
<gene>
    <name evidence="1" type="ORF">A3F27_02390</name>
</gene>
<organism evidence="1 2">
    <name type="scientific">Candidatus Kaiserbacteria bacterium RIFCSPHIGHO2_12_FULL_53_13</name>
    <dbReference type="NCBI Taxonomy" id="1798502"/>
    <lineage>
        <taxon>Bacteria</taxon>
        <taxon>Candidatus Kaiseribacteriota</taxon>
    </lineage>
</organism>
<comment type="caution">
    <text evidence="1">The sequence shown here is derived from an EMBL/GenBank/DDBJ whole genome shotgun (WGS) entry which is preliminary data.</text>
</comment>
<proteinExistence type="predicted"/>
<sequence>MPLNSATLSDYLLRYPHLYFDTAGIQNMQQDPAPQANSNWWMLTSQADNGQLNKEWRQFFETWNSRILFGSDAGGGGNGLERWQNYAGNAVNGATPDAVGHWRNLLSNLDSNSARNILSANAKELFLKKQKPAYDYSVSSGGKCYSISVRSESSVSALTFDPSTRAITFTVANSNGTTGNAVVTIPIALGKNFTASVDGKSVKSQSTSSSTNTTVSLEYAGGIRAITLTTPSTP</sequence>
<dbReference type="EMBL" id="MFLP01000037">
    <property type="protein sequence ID" value="OGG69188.1"/>
    <property type="molecule type" value="Genomic_DNA"/>
</dbReference>